<protein>
    <submittedName>
        <fullName evidence="1">Uncharacterized protein</fullName>
    </submittedName>
</protein>
<reference evidence="1" key="1">
    <citation type="submission" date="2023-10" db="EMBL/GenBank/DDBJ databases">
        <authorList>
            <person name="Chen Y."/>
            <person name="Shah S."/>
            <person name="Dougan E. K."/>
            <person name="Thang M."/>
            <person name="Chan C."/>
        </authorList>
    </citation>
    <scope>NUCLEOTIDE SEQUENCE [LARGE SCALE GENOMIC DNA]</scope>
</reference>
<feature type="non-terminal residue" evidence="1">
    <location>
        <position position="1227"/>
    </location>
</feature>
<evidence type="ECO:0000313" key="2">
    <source>
        <dbReference type="Proteomes" id="UP001189429"/>
    </source>
</evidence>
<evidence type="ECO:0000313" key="1">
    <source>
        <dbReference type="EMBL" id="CAK0861849.1"/>
    </source>
</evidence>
<organism evidence="1 2">
    <name type="scientific">Prorocentrum cordatum</name>
    <dbReference type="NCBI Taxonomy" id="2364126"/>
    <lineage>
        <taxon>Eukaryota</taxon>
        <taxon>Sar</taxon>
        <taxon>Alveolata</taxon>
        <taxon>Dinophyceae</taxon>
        <taxon>Prorocentrales</taxon>
        <taxon>Prorocentraceae</taxon>
        <taxon>Prorocentrum</taxon>
    </lineage>
</organism>
<name>A0ABN9URY2_9DINO</name>
<accession>A0ABN9URY2</accession>
<sequence>MEPGKRLDSSCVTSGSRVLVKYAGERERHERPLVRPASKKMYAKCAGVSLLGLYLTGFKGIARVAGQFSGLLSTRANGSQTAESLVGTASYLSHAPGFGAPPTFVETNEALGEREAEEEVNRGGHPDDGGAPLAAVSFAGGAVPLPRPGRGAWRVLASSRGGARSDAGGATCNRCVKAESLGLGRIVDGVVAFRCDVEEGDGFWGRGVLEGPGAHLGTAAPTELDARLLNVTRHSKGFATKHEVAMRGLEHVVLYDQLNVGKLACTELPWARAQPSELKHKEKLLLVDAANGYEANEYRHMVTNATRGQVMVGPVLEECVSSHLQTEGSVLMERWKRMEHRDLIRHFCHASTPSSSDAMAYGFAAKREHAAQSGQRDVGSTMNVPRKLFPILLPFPATSIGDFLDSSAGYASIKWRLWANKTTRSISRMCGCSDFDSGSSKPSAGQMRVLERTSKLVASSGPPTCTSAGAFHELCGARAGQGYDMVDAPRARCQPGLVLLPKEGGLTDGSSCLRGAALDFGADGRWECARFCSSLFNANMLELGGYEGQTVGVFFVSKKDHALRLILDTRPQQVFVRLPPVDVESLRALNPVAARGLSGKRATPRLCVLAMGWPWSLYFCQEMASTAATSAGFTESDMLLDKRASPNFRELESDATRAAVYVGNVGVFGQEKPSVDLKAHDALVALERAGLACKGVEPAGGRQEFTGLLLDSDSGSISVTSKRLWRVLLACLRALGLGRMMGRELQLLVAHFPWAAVMRRELLALPRACYRFIEEAGDARWKLWGSVKTELRMMCSLIVFAFTDARRSCSPIVTATDASTGEDGSDFGGFAVVQREAPVADVSRACRIAEGWRHLVDDAIDARRHALEAYELADARMIGSCACVGAGALRSASSVSRGVVRSWESATCFVVLKITVRIISFWATARPAEPLPTDMATAYGAPAWGRRRQQRRAAHLESAQLCREQGATFLEVCSVRGATADLYDAYLATFERWAGIVICERRTGELVAYLMGNWEYPDSEGENHSAASKLLAALEYRYLRLRKGCQSLRSVALALLICSLGCPKPSQLVKLKGPLLVAPAACSATRHWMLLPSPAEGNVGSKTDEFNENVALDQDAEKQLGPRFFELKHKASQGMLWTFDQLLLSEHAGTLAELSGVSMFRPHPHCLRHRRASYDSLTKRQTFEHIKRQERWKSNASVSRYSQHVRVASKAIELALAVHRYGTSINQ</sequence>
<dbReference type="Proteomes" id="UP001189429">
    <property type="component" value="Unassembled WGS sequence"/>
</dbReference>
<gene>
    <name evidence="1" type="ORF">PCOR1329_LOCUS50404</name>
</gene>
<comment type="caution">
    <text evidence="1">The sequence shown here is derived from an EMBL/GenBank/DDBJ whole genome shotgun (WGS) entry which is preliminary data.</text>
</comment>
<dbReference type="EMBL" id="CAUYUJ010016100">
    <property type="protein sequence ID" value="CAK0861849.1"/>
    <property type="molecule type" value="Genomic_DNA"/>
</dbReference>
<proteinExistence type="predicted"/>
<keyword evidence="2" id="KW-1185">Reference proteome</keyword>